<organism evidence="2 3">
    <name type="scientific">Bradyrhizobium valentinum</name>
    <dbReference type="NCBI Taxonomy" id="1518501"/>
    <lineage>
        <taxon>Bacteria</taxon>
        <taxon>Pseudomonadati</taxon>
        <taxon>Pseudomonadota</taxon>
        <taxon>Alphaproteobacteria</taxon>
        <taxon>Hyphomicrobiales</taxon>
        <taxon>Nitrobacteraceae</taxon>
        <taxon>Bradyrhizobium</taxon>
    </lineage>
</organism>
<protein>
    <submittedName>
        <fullName evidence="2">Riboflavin biosynthesis protein RibD</fullName>
    </submittedName>
</protein>
<dbReference type="GO" id="GO:0009231">
    <property type="term" value="P:riboflavin biosynthetic process"/>
    <property type="evidence" value="ECO:0007669"/>
    <property type="project" value="InterPro"/>
</dbReference>
<dbReference type="AlphaFoldDB" id="A0A0R3KCK8"/>
<dbReference type="InterPro" id="IPR002734">
    <property type="entry name" value="RibDG_C"/>
</dbReference>
<name>A0A0R3KCK8_9BRAD</name>
<feature type="domain" description="Bacterial bifunctional deaminase-reductase C-terminal" evidence="1">
    <location>
        <begin position="3"/>
        <end position="173"/>
    </location>
</feature>
<accession>A0A0R3KCK8</accession>
<dbReference type="GO" id="GO:0008703">
    <property type="term" value="F:5-amino-6-(5-phosphoribosylamino)uracil reductase activity"/>
    <property type="evidence" value="ECO:0007669"/>
    <property type="project" value="InterPro"/>
</dbReference>
<comment type="caution">
    <text evidence="2">The sequence shown here is derived from an EMBL/GenBank/DDBJ whole genome shotgun (WGS) entry which is preliminary data.</text>
</comment>
<dbReference type="RefSeq" id="WP_057850203.1">
    <property type="nucleotide sequence ID" value="NZ_LLXX01000064.1"/>
</dbReference>
<dbReference type="OrthoDB" id="7342392at2"/>
<dbReference type="InterPro" id="IPR050765">
    <property type="entry name" value="Riboflavin_Biosynth_HTPR"/>
</dbReference>
<dbReference type="SUPFAM" id="SSF53597">
    <property type="entry name" value="Dihydrofolate reductase-like"/>
    <property type="match status" value="1"/>
</dbReference>
<dbReference type="PANTHER" id="PTHR38011:SF11">
    <property type="entry name" value="2,5-DIAMINO-6-RIBOSYLAMINO-4(3H)-PYRIMIDINONE 5'-PHOSPHATE REDUCTASE"/>
    <property type="match status" value="1"/>
</dbReference>
<dbReference type="Gene3D" id="3.40.430.10">
    <property type="entry name" value="Dihydrofolate Reductase, subunit A"/>
    <property type="match status" value="1"/>
</dbReference>
<dbReference type="PANTHER" id="PTHR38011">
    <property type="entry name" value="DIHYDROFOLATE REDUCTASE FAMILY PROTEIN (AFU_ORTHOLOGUE AFUA_8G06820)"/>
    <property type="match status" value="1"/>
</dbReference>
<dbReference type="Pfam" id="PF01872">
    <property type="entry name" value="RibD_C"/>
    <property type="match status" value="1"/>
</dbReference>
<gene>
    <name evidence="2" type="ORF">CP49_36055</name>
</gene>
<dbReference type="Proteomes" id="UP000051913">
    <property type="component" value="Unassembled WGS sequence"/>
</dbReference>
<reference evidence="2 3" key="1">
    <citation type="submission" date="2014-03" db="EMBL/GenBank/DDBJ databases">
        <title>Bradyrhizobium valentinum sp. nov., isolated from effective nodules of Lupinus mariae-josephae, a lupine endemic of basic-lime soils in Eastern Spain.</title>
        <authorList>
            <person name="Duran D."/>
            <person name="Rey L."/>
            <person name="Navarro A."/>
            <person name="Busquets A."/>
            <person name="Imperial J."/>
            <person name="Ruiz-Argueso T."/>
        </authorList>
    </citation>
    <scope>NUCLEOTIDE SEQUENCE [LARGE SCALE GENOMIC DNA]</scope>
    <source>
        <strain evidence="2 3">LmjM3</strain>
    </source>
</reference>
<evidence type="ECO:0000259" key="1">
    <source>
        <dbReference type="Pfam" id="PF01872"/>
    </source>
</evidence>
<dbReference type="EMBL" id="LLXX01000064">
    <property type="protein sequence ID" value="KRR09680.1"/>
    <property type="molecule type" value="Genomic_DNA"/>
</dbReference>
<proteinExistence type="predicted"/>
<dbReference type="STRING" id="1518501.CQ10_35795"/>
<evidence type="ECO:0000313" key="2">
    <source>
        <dbReference type="EMBL" id="KRR09680.1"/>
    </source>
</evidence>
<sequence length="183" mass="20158">MAKLIMWNLMTLDGFIEGPNRDISWHSDVWGEELEQLSIEQLNAAGGLLFGRVTYELMAGHWPTATGEVADFMNAAPKYVFSRTVKKSDWNNTQMFGADVPETVARLKRDSAKDLFLFGSADLAASLIPHGLIDEFRIAVNPIILGGGTPLFKPGEKVKLKLIDSRPLSTGIVILRYVPAAAR</sequence>
<evidence type="ECO:0000313" key="3">
    <source>
        <dbReference type="Proteomes" id="UP000051913"/>
    </source>
</evidence>
<keyword evidence="3" id="KW-1185">Reference proteome</keyword>
<dbReference type="InterPro" id="IPR024072">
    <property type="entry name" value="DHFR-like_dom_sf"/>
</dbReference>